<protein>
    <submittedName>
        <fullName evidence="2">Uncharacterized protein</fullName>
    </submittedName>
</protein>
<proteinExistence type="predicted"/>
<sequence>MTNKSTKRNTKFHQTDRKKTFIGGVLLSLTLIATPFLFYIYKYAPSDPGATWETIFGTVKAGNFGNVQSFMHALFTKLTFVLLTTIWFVTSRNWWKYAILVPLTMFLFQLSGVINHQIKFIDEFDFFYSLPVIIPILLLIMFISYRVSKKTAAAEKLNEEANEEVKKLMSDDL</sequence>
<keyword evidence="1" id="KW-0812">Transmembrane</keyword>
<name>A0A370Q357_9FLAO</name>
<dbReference type="RefSeq" id="WP_115124780.1">
    <property type="nucleotide sequence ID" value="NZ_QRAO01000011.1"/>
</dbReference>
<gene>
    <name evidence="2" type="ORF">C8D94_1113</name>
</gene>
<keyword evidence="1" id="KW-1133">Transmembrane helix</keyword>
<dbReference type="EMBL" id="QRAO01000011">
    <property type="protein sequence ID" value="RDK82793.1"/>
    <property type="molecule type" value="Genomic_DNA"/>
</dbReference>
<evidence type="ECO:0000313" key="2">
    <source>
        <dbReference type="EMBL" id="RDK82793.1"/>
    </source>
</evidence>
<feature type="transmembrane region" description="Helical" evidence="1">
    <location>
        <begin position="70"/>
        <end position="90"/>
    </location>
</feature>
<evidence type="ECO:0000256" key="1">
    <source>
        <dbReference type="SAM" id="Phobius"/>
    </source>
</evidence>
<feature type="transmembrane region" description="Helical" evidence="1">
    <location>
        <begin position="21"/>
        <end position="41"/>
    </location>
</feature>
<organism evidence="2 3">
    <name type="scientific">Marinirhabdus gelatinilytica</name>
    <dbReference type="NCBI Taxonomy" id="1703343"/>
    <lineage>
        <taxon>Bacteria</taxon>
        <taxon>Pseudomonadati</taxon>
        <taxon>Bacteroidota</taxon>
        <taxon>Flavobacteriia</taxon>
        <taxon>Flavobacteriales</taxon>
        <taxon>Flavobacteriaceae</taxon>
    </lineage>
</organism>
<dbReference type="Proteomes" id="UP000255317">
    <property type="component" value="Unassembled WGS sequence"/>
</dbReference>
<dbReference type="AlphaFoldDB" id="A0A370Q357"/>
<reference evidence="2 3" key="1">
    <citation type="submission" date="2018-07" db="EMBL/GenBank/DDBJ databases">
        <title>Genomic Encyclopedia of Type Strains, Phase IV (KMG-IV): sequencing the most valuable type-strain genomes for metagenomic binning, comparative biology and taxonomic classification.</title>
        <authorList>
            <person name="Goeker M."/>
        </authorList>
    </citation>
    <scope>NUCLEOTIDE SEQUENCE [LARGE SCALE GENOMIC DNA]</scope>
    <source>
        <strain evidence="2 3">DSM 101478</strain>
    </source>
</reference>
<accession>A0A370Q357</accession>
<evidence type="ECO:0000313" key="3">
    <source>
        <dbReference type="Proteomes" id="UP000255317"/>
    </source>
</evidence>
<dbReference type="OrthoDB" id="1446731at2"/>
<comment type="caution">
    <text evidence="2">The sequence shown here is derived from an EMBL/GenBank/DDBJ whole genome shotgun (WGS) entry which is preliminary data.</text>
</comment>
<keyword evidence="1" id="KW-0472">Membrane</keyword>
<feature type="transmembrane region" description="Helical" evidence="1">
    <location>
        <begin position="97"/>
        <end position="114"/>
    </location>
</feature>
<feature type="transmembrane region" description="Helical" evidence="1">
    <location>
        <begin position="126"/>
        <end position="147"/>
    </location>
</feature>
<keyword evidence="3" id="KW-1185">Reference proteome</keyword>